<keyword evidence="7" id="KW-1185">Reference proteome</keyword>
<evidence type="ECO:0000256" key="4">
    <source>
        <dbReference type="ARBA" id="ARBA00023014"/>
    </source>
</evidence>
<accession>A0ABS8PP44</accession>
<dbReference type="Gene3D" id="2.102.10.10">
    <property type="entry name" value="Rieske [2Fe-2S] iron-sulphur domain"/>
    <property type="match status" value="1"/>
</dbReference>
<dbReference type="Pfam" id="PF00355">
    <property type="entry name" value="Rieske"/>
    <property type="match status" value="1"/>
</dbReference>
<keyword evidence="1" id="KW-0001">2Fe-2S</keyword>
<evidence type="ECO:0000256" key="3">
    <source>
        <dbReference type="ARBA" id="ARBA00023004"/>
    </source>
</evidence>
<gene>
    <name evidence="6" type="ORF">LQ567_04770</name>
</gene>
<dbReference type="SUPFAM" id="SSF50022">
    <property type="entry name" value="ISP domain"/>
    <property type="match status" value="1"/>
</dbReference>
<name>A0ABS8PP44_9BACT</name>
<organism evidence="6 7">
    <name type="scientific">Niabella pedocola</name>
    <dbReference type="NCBI Taxonomy" id="1752077"/>
    <lineage>
        <taxon>Bacteria</taxon>
        <taxon>Pseudomonadati</taxon>
        <taxon>Bacteroidota</taxon>
        <taxon>Chitinophagia</taxon>
        <taxon>Chitinophagales</taxon>
        <taxon>Chitinophagaceae</taxon>
        <taxon>Niabella</taxon>
    </lineage>
</organism>
<evidence type="ECO:0000256" key="1">
    <source>
        <dbReference type="ARBA" id="ARBA00022714"/>
    </source>
</evidence>
<evidence type="ECO:0000256" key="2">
    <source>
        <dbReference type="ARBA" id="ARBA00022723"/>
    </source>
</evidence>
<protein>
    <submittedName>
        <fullName evidence="6">Rieske (2Fe-2S) protein</fullName>
    </submittedName>
</protein>
<dbReference type="Proteomes" id="UP001199816">
    <property type="component" value="Unassembled WGS sequence"/>
</dbReference>
<proteinExistence type="predicted"/>
<dbReference type="EMBL" id="JAJNEC010000004">
    <property type="protein sequence ID" value="MCD2422063.1"/>
    <property type="molecule type" value="Genomic_DNA"/>
</dbReference>
<dbReference type="InterPro" id="IPR017941">
    <property type="entry name" value="Rieske_2Fe-2S"/>
</dbReference>
<evidence type="ECO:0000259" key="5">
    <source>
        <dbReference type="PROSITE" id="PS51296"/>
    </source>
</evidence>
<dbReference type="RefSeq" id="WP_231002967.1">
    <property type="nucleotide sequence ID" value="NZ_JAJNEC010000004.1"/>
</dbReference>
<evidence type="ECO:0000313" key="7">
    <source>
        <dbReference type="Proteomes" id="UP001199816"/>
    </source>
</evidence>
<sequence length="148" mass="16335">MKRQQFIQQCGFTCLGILGLGALTESCTPSRYLQMNINDQNQLQVPLSAFIAAEKNGSPQYKSYLVVSNDRLNYPIVVYRKTATNYTALLLRCSHQYNELNVAGALLTCPAHGSEFDTNGAVVQGPAEEPLRAFPVTVEEGRLLIHLS</sequence>
<comment type="caution">
    <text evidence="6">The sequence shown here is derived from an EMBL/GenBank/DDBJ whole genome shotgun (WGS) entry which is preliminary data.</text>
</comment>
<dbReference type="PROSITE" id="PS51296">
    <property type="entry name" value="RIESKE"/>
    <property type="match status" value="1"/>
</dbReference>
<dbReference type="CDD" id="cd03467">
    <property type="entry name" value="Rieske"/>
    <property type="match status" value="1"/>
</dbReference>
<feature type="domain" description="Rieske" evidence="5">
    <location>
        <begin position="57"/>
        <end position="145"/>
    </location>
</feature>
<keyword evidence="4" id="KW-0411">Iron-sulfur</keyword>
<reference evidence="6 7" key="1">
    <citation type="submission" date="2021-11" db="EMBL/GenBank/DDBJ databases">
        <title>Genomic of Niabella pedocola.</title>
        <authorList>
            <person name="Wu T."/>
        </authorList>
    </citation>
    <scope>NUCLEOTIDE SEQUENCE [LARGE SCALE GENOMIC DNA]</scope>
    <source>
        <strain evidence="6 7">JCM 31011</strain>
    </source>
</reference>
<dbReference type="InterPro" id="IPR036922">
    <property type="entry name" value="Rieske_2Fe-2S_sf"/>
</dbReference>
<keyword evidence="2" id="KW-0479">Metal-binding</keyword>
<keyword evidence="3" id="KW-0408">Iron</keyword>
<evidence type="ECO:0000313" key="6">
    <source>
        <dbReference type="EMBL" id="MCD2422063.1"/>
    </source>
</evidence>